<reference evidence="1" key="1">
    <citation type="journal article" date="2015" name="PLoS Negl. Trop. Dis.">
        <title>Deep Sequencing Analysis of the Ixodes ricinus Haemocytome.</title>
        <authorList>
            <person name="Kotsyfakis M."/>
            <person name="Kopacek P."/>
            <person name="Franta Z."/>
            <person name="Pedra J.H."/>
            <person name="Ribeiro J.M."/>
        </authorList>
    </citation>
    <scope>NUCLEOTIDE SEQUENCE</scope>
</reference>
<name>A0A090X9E2_IXORI</name>
<dbReference type="EMBL" id="GBIH01001393">
    <property type="protein sequence ID" value="JAC93317.1"/>
    <property type="molecule type" value="mRNA"/>
</dbReference>
<evidence type="ECO:0000313" key="1">
    <source>
        <dbReference type="EMBL" id="JAC93317.1"/>
    </source>
</evidence>
<dbReference type="AlphaFoldDB" id="A0A090X9E2"/>
<sequence length="103" mass="11190">MPLLSSVVCRTTFSLSAAASRADLPGFVSIEEAMDEPVRLHVQRTIAALQSTGQQKVAAARTCACTACTRTTDPHTDHICCRCAGVETYRDIYIYVPHASRAF</sequence>
<accession>A0A090X9E2</accession>
<feature type="non-terminal residue" evidence="1">
    <location>
        <position position="103"/>
    </location>
</feature>
<organism evidence="1">
    <name type="scientific">Ixodes ricinus</name>
    <name type="common">Common tick</name>
    <name type="synonym">Acarus ricinus</name>
    <dbReference type="NCBI Taxonomy" id="34613"/>
    <lineage>
        <taxon>Eukaryota</taxon>
        <taxon>Metazoa</taxon>
        <taxon>Ecdysozoa</taxon>
        <taxon>Arthropoda</taxon>
        <taxon>Chelicerata</taxon>
        <taxon>Arachnida</taxon>
        <taxon>Acari</taxon>
        <taxon>Parasitiformes</taxon>
        <taxon>Ixodida</taxon>
        <taxon>Ixodoidea</taxon>
        <taxon>Ixodidae</taxon>
        <taxon>Ixodinae</taxon>
        <taxon>Ixodes</taxon>
    </lineage>
</organism>
<proteinExistence type="evidence at transcript level"/>
<protein>
    <submittedName>
        <fullName evidence="1">Putative secreted protein</fullName>
    </submittedName>
</protein>